<evidence type="ECO:0000313" key="2">
    <source>
        <dbReference type="EMBL" id="GAA5045658.1"/>
    </source>
</evidence>
<organism evidence="2 3">
    <name type="scientific">Nocardia callitridis</name>
    <dbReference type="NCBI Taxonomy" id="648753"/>
    <lineage>
        <taxon>Bacteria</taxon>
        <taxon>Bacillati</taxon>
        <taxon>Actinomycetota</taxon>
        <taxon>Actinomycetes</taxon>
        <taxon>Mycobacteriales</taxon>
        <taxon>Nocardiaceae</taxon>
        <taxon>Nocardia</taxon>
    </lineage>
</organism>
<accession>A0ABP9JXD3</accession>
<sequence>MVDLVLVLVFCTIGRLNHNESIFGGLPKTAWPFVVGLALGWLAAVIVTDRLRDGGGNPKPFESTALWPTGVVVWVCTLVGGMLLRAVSGQGVAVSFVVVAAIVLALFLLGWRGAARALGVNLEPQR</sequence>
<feature type="transmembrane region" description="Helical" evidence="1">
    <location>
        <begin position="67"/>
        <end position="86"/>
    </location>
</feature>
<reference evidence="3" key="1">
    <citation type="journal article" date="2019" name="Int. J. Syst. Evol. Microbiol.">
        <title>The Global Catalogue of Microorganisms (GCM) 10K type strain sequencing project: providing services to taxonomists for standard genome sequencing and annotation.</title>
        <authorList>
            <consortium name="The Broad Institute Genomics Platform"/>
            <consortium name="The Broad Institute Genome Sequencing Center for Infectious Disease"/>
            <person name="Wu L."/>
            <person name="Ma J."/>
        </authorList>
    </citation>
    <scope>NUCLEOTIDE SEQUENCE [LARGE SCALE GENOMIC DNA]</scope>
    <source>
        <strain evidence="3">JCM 18298</strain>
    </source>
</reference>
<dbReference type="Pfam" id="PF11255">
    <property type="entry name" value="DUF3054"/>
    <property type="match status" value="1"/>
</dbReference>
<dbReference type="EMBL" id="BAABJM010000001">
    <property type="protein sequence ID" value="GAA5045658.1"/>
    <property type="molecule type" value="Genomic_DNA"/>
</dbReference>
<comment type="caution">
    <text evidence="2">The sequence shown here is derived from an EMBL/GenBank/DDBJ whole genome shotgun (WGS) entry which is preliminary data.</text>
</comment>
<gene>
    <name evidence="2" type="ORF">GCM10023318_10290</name>
</gene>
<name>A0ABP9JXD3_9NOCA</name>
<keyword evidence="1" id="KW-1133">Transmembrane helix</keyword>
<evidence type="ECO:0000313" key="3">
    <source>
        <dbReference type="Proteomes" id="UP001500603"/>
    </source>
</evidence>
<dbReference type="InterPro" id="IPR021414">
    <property type="entry name" value="DUF3054"/>
</dbReference>
<proteinExistence type="predicted"/>
<feature type="transmembrane region" description="Helical" evidence="1">
    <location>
        <begin position="29"/>
        <end position="47"/>
    </location>
</feature>
<dbReference type="Proteomes" id="UP001500603">
    <property type="component" value="Unassembled WGS sequence"/>
</dbReference>
<protein>
    <submittedName>
        <fullName evidence="2">DUF3054 domain-containing protein</fullName>
    </submittedName>
</protein>
<evidence type="ECO:0000256" key="1">
    <source>
        <dbReference type="SAM" id="Phobius"/>
    </source>
</evidence>
<keyword evidence="1" id="KW-0472">Membrane</keyword>
<keyword evidence="1" id="KW-0812">Transmembrane</keyword>
<keyword evidence="3" id="KW-1185">Reference proteome</keyword>
<feature type="transmembrane region" description="Helical" evidence="1">
    <location>
        <begin position="92"/>
        <end position="111"/>
    </location>
</feature>